<reference evidence="2 3" key="1">
    <citation type="submission" date="2016-03" db="EMBL/GenBank/DDBJ databases">
        <title>Whole genome sequencing of Grifola frondosa 9006-11.</title>
        <authorList>
            <person name="Min B."/>
            <person name="Park H."/>
            <person name="Kim J.-G."/>
            <person name="Cho H."/>
            <person name="Oh Y.-L."/>
            <person name="Kong W.-S."/>
            <person name="Choi I.-G."/>
        </authorList>
    </citation>
    <scope>NUCLEOTIDE SEQUENCE [LARGE SCALE GENOMIC DNA]</scope>
    <source>
        <strain evidence="2 3">9006-11</strain>
    </source>
</reference>
<evidence type="ECO:0000313" key="3">
    <source>
        <dbReference type="Proteomes" id="UP000092993"/>
    </source>
</evidence>
<dbReference type="Proteomes" id="UP000092993">
    <property type="component" value="Unassembled WGS sequence"/>
</dbReference>
<feature type="region of interest" description="Disordered" evidence="1">
    <location>
        <begin position="46"/>
        <end position="79"/>
    </location>
</feature>
<organism evidence="2 3">
    <name type="scientific">Grifola frondosa</name>
    <name type="common">Maitake</name>
    <name type="synonym">Polyporus frondosus</name>
    <dbReference type="NCBI Taxonomy" id="5627"/>
    <lineage>
        <taxon>Eukaryota</taxon>
        <taxon>Fungi</taxon>
        <taxon>Dikarya</taxon>
        <taxon>Basidiomycota</taxon>
        <taxon>Agaricomycotina</taxon>
        <taxon>Agaricomycetes</taxon>
        <taxon>Polyporales</taxon>
        <taxon>Grifolaceae</taxon>
        <taxon>Grifola</taxon>
    </lineage>
</organism>
<dbReference type="EMBL" id="LUGG01000009">
    <property type="protein sequence ID" value="OBZ72558.1"/>
    <property type="molecule type" value="Genomic_DNA"/>
</dbReference>
<evidence type="ECO:0000313" key="2">
    <source>
        <dbReference type="EMBL" id="OBZ72558.1"/>
    </source>
</evidence>
<dbReference type="AlphaFoldDB" id="A0A1C7M701"/>
<keyword evidence="3" id="KW-1185">Reference proteome</keyword>
<evidence type="ECO:0000256" key="1">
    <source>
        <dbReference type="SAM" id="MobiDB-lite"/>
    </source>
</evidence>
<sequence>MDYGIHTNGPIADGKDYDTQNGMVDCLNIPQAAWTKHMPSETSLTIHLVPSMERPATSQPRHHSRHGKTYRPSPPGIPS</sequence>
<gene>
    <name evidence="2" type="ORF">A0H81_08070</name>
</gene>
<name>A0A1C7M701_GRIFR</name>
<accession>A0A1C7M701</accession>
<comment type="caution">
    <text evidence="2">The sequence shown here is derived from an EMBL/GenBank/DDBJ whole genome shotgun (WGS) entry which is preliminary data.</text>
</comment>
<proteinExistence type="predicted"/>
<feature type="compositionally biased region" description="Basic residues" evidence="1">
    <location>
        <begin position="60"/>
        <end position="69"/>
    </location>
</feature>
<protein>
    <submittedName>
        <fullName evidence="2">Uncharacterized protein</fullName>
    </submittedName>
</protein>